<dbReference type="Gene3D" id="3.40.50.300">
    <property type="entry name" value="P-loop containing nucleotide triphosphate hydrolases"/>
    <property type="match status" value="1"/>
</dbReference>
<evidence type="ECO:0000259" key="11">
    <source>
        <dbReference type="PROSITE" id="PS50929"/>
    </source>
</evidence>
<dbReference type="InterPro" id="IPR036640">
    <property type="entry name" value="ABC1_TM_sf"/>
</dbReference>
<keyword evidence="6 12" id="KW-0067">ATP-binding</keyword>
<dbReference type="GO" id="GO:0034040">
    <property type="term" value="F:ATPase-coupled lipid transmembrane transporter activity"/>
    <property type="evidence" value="ECO:0007669"/>
    <property type="project" value="TreeGrafter"/>
</dbReference>
<reference evidence="13" key="3">
    <citation type="submission" date="2021-06" db="EMBL/GenBank/DDBJ databases">
        <title>Genomic Description and Analysis of Intracellular Bacteria, Candidatus Berkiella cookevillensis and Candidatus Berkiella aquae.</title>
        <authorList>
            <person name="Kidane D.T."/>
            <person name="Mehari Y.T."/>
            <person name="Rice F.C."/>
            <person name="Arivett B.A."/>
            <person name="Farone A.L."/>
            <person name="Berk S.G."/>
            <person name="Farone M.B."/>
        </authorList>
    </citation>
    <scope>NUCLEOTIDE SEQUENCE</scope>
    <source>
        <strain evidence="13">HT99</strain>
    </source>
</reference>
<evidence type="ECO:0000256" key="4">
    <source>
        <dbReference type="ARBA" id="ARBA00022692"/>
    </source>
</evidence>
<dbReference type="SMART" id="SM00382">
    <property type="entry name" value="AAA"/>
    <property type="match status" value="1"/>
</dbReference>
<keyword evidence="14" id="KW-1185">Reference proteome</keyword>
<dbReference type="InterPro" id="IPR017871">
    <property type="entry name" value="ABC_transporter-like_CS"/>
</dbReference>
<dbReference type="SUPFAM" id="SSF90123">
    <property type="entry name" value="ABC transporter transmembrane region"/>
    <property type="match status" value="1"/>
</dbReference>
<evidence type="ECO:0000313" key="12">
    <source>
        <dbReference type="EMBL" id="KRG22459.1"/>
    </source>
</evidence>
<evidence type="ECO:0000256" key="8">
    <source>
        <dbReference type="ARBA" id="ARBA00023136"/>
    </source>
</evidence>
<evidence type="ECO:0000313" key="14">
    <source>
        <dbReference type="Proteomes" id="UP000051497"/>
    </source>
</evidence>
<name>A0A0Q9YNT9_9GAMM</name>
<proteinExistence type="predicted"/>
<dbReference type="PROSITE" id="PS00211">
    <property type="entry name" value="ABC_TRANSPORTER_1"/>
    <property type="match status" value="1"/>
</dbReference>
<evidence type="ECO:0000313" key="13">
    <source>
        <dbReference type="EMBL" id="MCS5712339.1"/>
    </source>
</evidence>
<protein>
    <submittedName>
        <fullName evidence="13">ABC transporter ATP-binding protein/permease</fullName>
    </submittedName>
    <submittedName>
        <fullName evidence="12">Toxin RTX-I translocation ATP-binding protein</fullName>
    </submittedName>
</protein>
<evidence type="ECO:0000256" key="1">
    <source>
        <dbReference type="ARBA" id="ARBA00004651"/>
    </source>
</evidence>
<dbReference type="PANTHER" id="PTHR24221:SF654">
    <property type="entry name" value="ATP-BINDING CASSETTE SUB-FAMILY B MEMBER 6"/>
    <property type="match status" value="1"/>
</dbReference>
<dbReference type="Pfam" id="PF00005">
    <property type="entry name" value="ABC_tran"/>
    <property type="match status" value="1"/>
</dbReference>
<accession>A0A0Q9YNT9</accession>
<dbReference type="RefSeq" id="WP_075065506.1">
    <property type="nucleotide sequence ID" value="NZ_LKAJ02000001.1"/>
</dbReference>
<dbReference type="STRING" id="295108.HT99x_00882"/>
<dbReference type="InterPro" id="IPR039421">
    <property type="entry name" value="Type_1_exporter"/>
</dbReference>
<dbReference type="GO" id="GO:0016887">
    <property type="term" value="F:ATP hydrolysis activity"/>
    <property type="evidence" value="ECO:0007669"/>
    <property type="project" value="InterPro"/>
</dbReference>
<evidence type="ECO:0000256" key="3">
    <source>
        <dbReference type="ARBA" id="ARBA00022475"/>
    </source>
</evidence>
<dbReference type="AlphaFoldDB" id="A0A0Q9YNT9"/>
<gene>
    <name evidence="12" type="primary">apxIB_3</name>
    <name evidence="12" type="ORF">HT99x_00882</name>
    <name evidence="13" type="ORF">HT99x_012930</name>
</gene>
<reference evidence="12" key="1">
    <citation type="submission" date="2015-09" db="EMBL/GenBank/DDBJ databases">
        <title>Draft Genome Sequences of Two Novel Amoeba-resistant Intranuclear Bacteria, Candidatus Berkiella cookevillensis and Candidatus Berkiella aquae.</title>
        <authorList>
            <person name="Mehari Y.T."/>
            <person name="Arivett B.A."/>
            <person name="Farone A.L."/>
            <person name="Gunderson J.H."/>
            <person name="Farone M.B."/>
        </authorList>
    </citation>
    <scope>NUCLEOTIDE SEQUENCE [LARGE SCALE GENOMIC DNA]</scope>
    <source>
        <strain evidence="12">HT99</strain>
    </source>
</reference>
<keyword evidence="5" id="KW-0547">Nucleotide-binding</keyword>
<dbReference type="PATRIC" id="fig|1590043.3.peg.886"/>
<dbReference type="SUPFAM" id="SSF52540">
    <property type="entry name" value="P-loop containing nucleoside triphosphate hydrolases"/>
    <property type="match status" value="1"/>
</dbReference>
<evidence type="ECO:0000256" key="5">
    <source>
        <dbReference type="ARBA" id="ARBA00022741"/>
    </source>
</evidence>
<dbReference type="Gene3D" id="1.20.1560.10">
    <property type="entry name" value="ABC transporter type 1, transmembrane domain"/>
    <property type="match status" value="1"/>
</dbReference>
<dbReference type="InterPro" id="IPR003439">
    <property type="entry name" value="ABC_transporter-like_ATP-bd"/>
</dbReference>
<keyword evidence="8 9" id="KW-0472">Membrane</keyword>
<feature type="transmembrane region" description="Helical" evidence="9">
    <location>
        <begin position="147"/>
        <end position="172"/>
    </location>
</feature>
<feature type="domain" description="ABC transmembrane type-1" evidence="11">
    <location>
        <begin position="21"/>
        <end position="319"/>
    </location>
</feature>
<evidence type="ECO:0000256" key="2">
    <source>
        <dbReference type="ARBA" id="ARBA00022448"/>
    </source>
</evidence>
<dbReference type="FunFam" id="3.40.50.300:FF:000221">
    <property type="entry name" value="Multidrug ABC transporter ATP-binding protein"/>
    <property type="match status" value="1"/>
</dbReference>
<keyword evidence="4 9" id="KW-0812">Transmembrane</keyword>
<keyword evidence="7 9" id="KW-1133">Transmembrane helix</keyword>
<dbReference type="EMBL" id="LKAJ01000002">
    <property type="protein sequence ID" value="KRG22459.1"/>
    <property type="molecule type" value="Genomic_DNA"/>
</dbReference>
<evidence type="ECO:0000256" key="9">
    <source>
        <dbReference type="SAM" id="Phobius"/>
    </source>
</evidence>
<dbReference type="GO" id="GO:0005524">
    <property type="term" value="F:ATP binding"/>
    <property type="evidence" value="ECO:0007669"/>
    <property type="project" value="UniProtKB-KW"/>
</dbReference>
<sequence>MMKIIRKMLSFFDTKDKKKLLGLLLGFLLVGLVEMACVASIAPFVAVVSQPEIIHNNAHLHHFYQFLDLGSEHRFMAFLGVTVFAFVILGNIFSAIMLWLLMRFSFSQGGKLSTRLLKQYLLEPYAFYLTNNRSEMTKTILSDVFKVILGVLINGMQAITKLLVIVCIFVLLMFVDPILALSVSSVLGGAYVGFYLLLSRKMARAGSIASLINAKQYQIVNETLGVIKEIKVLKREGAFLTKFRQVAEKYAKVESVSYIIPQLTRYTVEAIAFAGILLIVIYLMKVKADISQLLPLLALYALAGYRLLPPMQQVFTGLSLVKFHAQSLEILSNALKEKHLSLDWQSQTLSQLHFSNSIALKNIAFAYPNTQQAAINDISIHIAKNTTVGFVGTTGSGKTTTVDIILGLLIPTIGQIEIDGEPLSLALLNRWQQNLGYVPQSIYLTDDSVMNNIAIGVPPELINEEAVVRAAKLANLHDFITQEMAQGYNTCVGEGGIRLSGGQRQRIGIARALYHDPEVLIFDEATSALDGETEQVIIKSIKELAKQKTIIIIAHRLTTVKDCDCIYFFEKGKIIDQGTFADLANNNSKFRKIANLA</sequence>
<dbReference type="PANTHER" id="PTHR24221">
    <property type="entry name" value="ATP-BINDING CASSETTE SUB-FAMILY B"/>
    <property type="match status" value="1"/>
</dbReference>
<dbReference type="EMBL" id="LKAJ02000001">
    <property type="protein sequence ID" value="MCS5712339.1"/>
    <property type="molecule type" value="Genomic_DNA"/>
</dbReference>
<reference evidence="13" key="2">
    <citation type="journal article" date="2016" name="Genome Announc.">
        <title>Draft Genome Sequences of Two Novel Amoeba-Resistant Intranuclear Bacteria, 'Candidatus Berkiella cookevillensis' and 'Candidatus Berkiella aquae'.</title>
        <authorList>
            <person name="Mehari Y.T."/>
            <person name="Arivett B.A."/>
            <person name="Farone A.L."/>
            <person name="Gunderson J.H."/>
            <person name="Farone M.B."/>
        </authorList>
    </citation>
    <scope>NUCLEOTIDE SEQUENCE</scope>
    <source>
        <strain evidence="13">HT99</strain>
    </source>
</reference>
<dbReference type="Proteomes" id="UP000051497">
    <property type="component" value="Unassembled WGS sequence"/>
</dbReference>
<dbReference type="GO" id="GO:0140359">
    <property type="term" value="F:ABC-type transporter activity"/>
    <property type="evidence" value="ECO:0007669"/>
    <property type="project" value="InterPro"/>
</dbReference>
<dbReference type="PROSITE" id="PS50893">
    <property type="entry name" value="ABC_TRANSPORTER_2"/>
    <property type="match status" value="1"/>
</dbReference>
<dbReference type="InterPro" id="IPR003593">
    <property type="entry name" value="AAA+_ATPase"/>
</dbReference>
<evidence type="ECO:0000256" key="7">
    <source>
        <dbReference type="ARBA" id="ARBA00022989"/>
    </source>
</evidence>
<feature type="transmembrane region" description="Helical" evidence="9">
    <location>
        <begin position="266"/>
        <end position="284"/>
    </location>
</feature>
<comment type="caution">
    <text evidence="12">The sequence shown here is derived from an EMBL/GenBank/DDBJ whole genome shotgun (WGS) entry which is preliminary data.</text>
</comment>
<dbReference type="InterPro" id="IPR027417">
    <property type="entry name" value="P-loop_NTPase"/>
</dbReference>
<feature type="transmembrane region" description="Helical" evidence="9">
    <location>
        <begin position="75"/>
        <end position="101"/>
    </location>
</feature>
<comment type="subcellular location">
    <subcellularLocation>
        <location evidence="1">Cell membrane</location>
        <topology evidence="1">Multi-pass membrane protein</topology>
    </subcellularLocation>
</comment>
<keyword evidence="3" id="KW-1003">Cell membrane</keyword>
<evidence type="ECO:0000256" key="6">
    <source>
        <dbReference type="ARBA" id="ARBA00022840"/>
    </source>
</evidence>
<dbReference type="PROSITE" id="PS50929">
    <property type="entry name" value="ABC_TM1F"/>
    <property type="match status" value="1"/>
</dbReference>
<dbReference type="Pfam" id="PF00664">
    <property type="entry name" value="ABC_membrane"/>
    <property type="match status" value="1"/>
</dbReference>
<dbReference type="OrthoDB" id="9806127at2"/>
<dbReference type="InterPro" id="IPR011527">
    <property type="entry name" value="ABC1_TM_dom"/>
</dbReference>
<dbReference type="GO" id="GO:0005886">
    <property type="term" value="C:plasma membrane"/>
    <property type="evidence" value="ECO:0007669"/>
    <property type="project" value="UniProtKB-SubCell"/>
</dbReference>
<organism evidence="12">
    <name type="scientific">Candidatus Berkiella aquae</name>
    <dbReference type="NCBI Taxonomy" id="295108"/>
    <lineage>
        <taxon>Bacteria</taxon>
        <taxon>Pseudomonadati</taxon>
        <taxon>Pseudomonadota</taxon>
        <taxon>Gammaproteobacteria</taxon>
        <taxon>Candidatus Berkiellales</taxon>
        <taxon>Candidatus Berkiellaceae</taxon>
        <taxon>Candidatus Berkiella</taxon>
    </lineage>
</organism>
<feature type="transmembrane region" description="Helical" evidence="9">
    <location>
        <begin position="178"/>
        <end position="198"/>
    </location>
</feature>
<evidence type="ECO:0000259" key="10">
    <source>
        <dbReference type="PROSITE" id="PS50893"/>
    </source>
</evidence>
<feature type="domain" description="ABC transporter" evidence="10">
    <location>
        <begin position="358"/>
        <end position="596"/>
    </location>
</feature>
<keyword evidence="2" id="KW-0813">Transport</keyword>